<dbReference type="Pfam" id="PF02776">
    <property type="entry name" value="TPP_enzyme_N"/>
    <property type="match status" value="1"/>
</dbReference>
<comment type="caution">
    <text evidence="8">The sequence shown here is derived from an EMBL/GenBank/DDBJ whole genome shotgun (WGS) entry which is preliminary data.</text>
</comment>
<protein>
    <submittedName>
        <fullName evidence="8">Thiamine pyrophosphate-requiring protein</fullName>
    </submittedName>
</protein>
<feature type="domain" description="Thiamine pyrophosphate enzyme central" evidence="5">
    <location>
        <begin position="226"/>
        <end position="355"/>
    </location>
</feature>
<dbReference type="RefSeq" id="WP_257714864.1">
    <property type="nucleotide sequence ID" value="NZ_JANJOU010000002.1"/>
</dbReference>
<sequence length="578" mass="61774">MDREHASHPGPASAGDAVAPIRPMAAEVFLAALAEHGVDKFFLNPGTDFAPIVEAYSAAGRKNPRMPDPVLVTHENTAVTMAHGYFLATGRAQAVMVHVSVGTANTINAIADASRDNVPVLLCAGRSPVTEVGAVGTRNRHIHWAQEMFDQAGMLREWVKWDYELRNPSQVADVVDRAFEVMDAAPRRPVYLTLPREPLAASVSEGTAVNARRGPPRKPHPDPADIETLAGWLADASSPLIVTAGMGRTAEDVATLAAFAERFAVPIVTYNPRQLCLPTDHPMHAGFDPGPLVPKADLILAIESDVPWTPSLVRPAPGTRIVHVGEDPAWQRYPMRSFPSDLSITADAAVTLARLHRAAEEQIAEGDLEARRFAMAETRAARLAAAAAKARPKGSVITPEYLSHAIGEALGDATIVNEYPLRLDHCSRTRPGSYFQLGPAGGLGWSLGAALGIKLADPGRLVVCTIGDGAYMFANPSASHWTAQVHDLPVLTIVFNNERYGAVRGATMSMYAKGAAGADDGRFLADLASGSRWDKVVEAHGGYGERVEDAAELPAALARARRAVEEGRQALLDVICPY</sequence>
<dbReference type="CDD" id="cd02002">
    <property type="entry name" value="TPP_BFDC"/>
    <property type="match status" value="1"/>
</dbReference>
<evidence type="ECO:0000259" key="5">
    <source>
        <dbReference type="Pfam" id="PF00205"/>
    </source>
</evidence>
<keyword evidence="9" id="KW-1185">Reference proteome</keyword>
<dbReference type="CDD" id="cd07035">
    <property type="entry name" value="TPP_PYR_POX_like"/>
    <property type="match status" value="1"/>
</dbReference>
<dbReference type="Gene3D" id="3.40.50.1220">
    <property type="entry name" value="TPP-binding domain"/>
    <property type="match status" value="1"/>
</dbReference>
<organism evidence="8 9">
    <name type="scientific">Roseomonas populi</name>
    <dbReference type="NCBI Taxonomy" id="3121582"/>
    <lineage>
        <taxon>Bacteria</taxon>
        <taxon>Pseudomonadati</taxon>
        <taxon>Pseudomonadota</taxon>
        <taxon>Alphaproteobacteria</taxon>
        <taxon>Acetobacterales</taxon>
        <taxon>Roseomonadaceae</taxon>
        <taxon>Roseomonas</taxon>
    </lineage>
</organism>
<name>A0ABT1WZB6_9PROT</name>
<dbReference type="EMBL" id="JANJOU010000002">
    <property type="protein sequence ID" value="MCR0981187.1"/>
    <property type="molecule type" value="Genomic_DNA"/>
</dbReference>
<dbReference type="InterPro" id="IPR029035">
    <property type="entry name" value="DHS-like_NAD/FAD-binding_dom"/>
</dbReference>
<dbReference type="Proteomes" id="UP001524642">
    <property type="component" value="Unassembled WGS sequence"/>
</dbReference>
<keyword evidence="2 3" id="KW-0786">Thiamine pyrophosphate</keyword>
<evidence type="ECO:0000313" key="8">
    <source>
        <dbReference type="EMBL" id="MCR0981187.1"/>
    </source>
</evidence>
<feature type="region of interest" description="Disordered" evidence="4">
    <location>
        <begin position="205"/>
        <end position="224"/>
    </location>
</feature>
<evidence type="ECO:0000256" key="3">
    <source>
        <dbReference type="RuleBase" id="RU362132"/>
    </source>
</evidence>
<dbReference type="InterPro" id="IPR011766">
    <property type="entry name" value="TPP_enzyme_TPP-bd"/>
</dbReference>
<evidence type="ECO:0000259" key="6">
    <source>
        <dbReference type="Pfam" id="PF02775"/>
    </source>
</evidence>
<dbReference type="InterPro" id="IPR029061">
    <property type="entry name" value="THDP-binding"/>
</dbReference>
<evidence type="ECO:0000256" key="2">
    <source>
        <dbReference type="ARBA" id="ARBA00023052"/>
    </source>
</evidence>
<dbReference type="Pfam" id="PF00205">
    <property type="entry name" value="TPP_enzyme_M"/>
    <property type="match status" value="1"/>
</dbReference>
<dbReference type="Gene3D" id="3.40.50.970">
    <property type="match status" value="2"/>
</dbReference>
<gene>
    <name evidence="8" type="ORF">NRP21_03880</name>
</gene>
<evidence type="ECO:0000313" key="9">
    <source>
        <dbReference type="Proteomes" id="UP001524642"/>
    </source>
</evidence>
<dbReference type="SUPFAM" id="SSF52518">
    <property type="entry name" value="Thiamin diphosphate-binding fold (THDP-binding)"/>
    <property type="match status" value="2"/>
</dbReference>
<dbReference type="InterPro" id="IPR012001">
    <property type="entry name" value="Thiamin_PyroP_enz_TPP-bd_dom"/>
</dbReference>
<feature type="domain" description="Thiamine pyrophosphate enzyme N-terminal TPP-binding" evidence="7">
    <location>
        <begin position="25"/>
        <end position="154"/>
    </location>
</feature>
<dbReference type="NCBIfam" id="NF006203">
    <property type="entry name" value="PRK08327.1"/>
    <property type="match status" value="1"/>
</dbReference>
<dbReference type="InterPro" id="IPR045229">
    <property type="entry name" value="TPP_enz"/>
</dbReference>
<reference evidence="8 9" key="1">
    <citation type="submission" date="2022-06" db="EMBL/GenBank/DDBJ databases">
        <title>Roseomonas CN29.</title>
        <authorList>
            <person name="Cheng Y."/>
            <person name="He X."/>
        </authorList>
    </citation>
    <scope>NUCLEOTIDE SEQUENCE [LARGE SCALE GENOMIC DNA]</scope>
    <source>
        <strain evidence="8 9">CN29</strain>
    </source>
</reference>
<feature type="domain" description="Thiamine pyrophosphate enzyme TPP-binding" evidence="6">
    <location>
        <begin position="425"/>
        <end position="574"/>
    </location>
</feature>
<dbReference type="PANTHER" id="PTHR18968">
    <property type="entry name" value="THIAMINE PYROPHOSPHATE ENZYMES"/>
    <property type="match status" value="1"/>
</dbReference>
<dbReference type="Pfam" id="PF02775">
    <property type="entry name" value="TPP_enzyme_C"/>
    <property type="match status" value="1"/>
</dbReference>
<evidence type="ECO:0000256" key="1">
    <source>
        <dbReference type="ARBA" id="ARBA00007812"/>
    </source>
</evidence>
<accession>A0ABT1WZB6</accession>
<comment type="similarity">
    <text evidence="1 3">Belongs to the TPP enzyme family.</text>
</comment>
<proteinExistence type="inferred from homology"/>
<dbReference type="InterPro" id="IPR012000">
    <property type="entry name" value="Thiamin_PyroP_enz_cen_dom"/>
</dbReference>
<evidence type="ECO:0000256" key="4">
    <source>
        <dbReference type="SAM" id="MobiDB-lite"/>
    </source>
</evidence>
<dbReference type="PANTHER" id="PTHR18968:SF13">
    <property type="entry name" value="ACETOLACTATE SYNTHASE CATALYTIC SUBUNIT, MITOCHONDRIAL"/>
    <property type="match status" value="1"/>
</dbReference>
<evidence type="ECO:0000259" key="7">
    <source>
        <dbReference type="Pfam" id="PF02776"/>
    </source>
</evidence>
<dbReference type="SUPFAM" id="SSF52467">
    <property type="entry name" value="DHS-like NAD/FAD-binding domain"/>
    <property type="match status" value="1"/>
</dbReference>